<feature type="compositionally biased region" description="Polar residues" evidence="1">
    <location>
        <begin position="414"/>
        <end position="429"/>
    </location>
</feature>
<dbReference type="OrthoDB" id="5404004at2759"/>
<evidence type="ECO:0000313" key="3">
    <source>
        <dbReference type="Proteomes" id="UP000800039"/>
    </source>
</evidence>
<sequence length="658" mass="71390">MPGLLTRSKSLRFLKGSRKEQEHEYSMPPPNAPQTDLDRYTSATQIPRPESKLETQDLMVRPSTSGGTEDRATMFYTKKTNTSTSADSQDQVQAFIPPTNSTTVLYTAEVTEEQGIIGIALGSPTVGSHWNTTPQASCLELDSHGKDTQMATLHSNGSVASRQEPAKAKISRWKSLFRKAAPPPQEKPAFYQLAQTVTAGPRADSPQDKHSLESPVTLKQEKGTSRTASPLTYKPDIRASRKAGEDDFIAPRSPPEPSMKRGRAVTLGVAAFNPQSTATIQRSNTTPNLPRNMPDKPPNVPQVVVSKSASNASVPASEGGLLDISIPDITMERYSVMFGNLLQSNSNRSSSLLARRNGNAEKLKPLNGLFVKGEHESPMDYKLQRRATSPTFPSPSPRLSLFPSTNPARAPSPHLTSANRATKALQRSRTAPAKSPLRQPLVPTTEEKPTKSDLATLRPTASPLQPVFTPTSVESFESDAESITILVGHSQSQPLKFHLDEREPEWEMYPKPKPLAISKRDNTASGATPLLIKAASTTNLARTASQRQPKVTKMSALSSHPSESSSPPPGASRADVVRRNEKRTESETRGDGATAPKAMVGVARSISVSRANSPRALVQTTLDVASPNTERLVARQVLTPTMVDVKNRRSHRVQLVDA</sequence>
<dbReference type="GeneID" id="63851434"/>
<dbReference type="Proteomes" id="UP000800039">
    <property type="component" value="Unassembled WGS sequence"/>
</dbReference>
<evidence type="ECO:0000313" key="2">
    <source>
        <dbReference type="EMBL" id="KAF1842561.1"/>
    </source>
</evidence>
<feature type="compositionally biased region" description="Low complexity" evidence="1">
    <location>
        <begin position="555"/>
        <end position="565"/>
    </location>
</feature>
<dbReference type="AlphaFoldDB" id="A0A9P4GBZ7"/>
<feature type="region of interest" description="Disordered" evidence="1">
    <location>
        <begin position="386"/>
        <end position="466"/>
    </location>
</feature>
<feature type="region of interest" description="Disordered" evidence="1">
    <location>
        <begin position="198"/>
        <end position="260"/>
    </location>
</feature>
<comment type="caution">
    <text evidence="2">The sequence shown here is derived from an EMBL/GenBank/DDBJ whole genome shotgun (WGS) entry which is preliminary data.</text>
</comment>
<protein>
    <submittedName>
        <fullName evidence="2">Uncharacterized protein</fullName>
    </submittedName>
</protein>
<feature type="compositionally biased region" description="Polar residues" evidence="1">
    <location>
        <begin position="538"/>
        <end position="549"/>
    </location>
</feature>
<proteinExistence type="predicted"/>
<keyword evidence="3" id="KW-1185">Reference proteome</keyword>
<feature type="region of interest" description="Disordered" evidence="1">
    <location>
        <begin position="538"/>
        <end position="598"/>
    </location>
</feature>
<gene>
    <name evidence="2" type="ORF">K460DRAFT_370533</name>
</gene>
<dbReference type="EMBL" id="ML976618">
    <property type="protein sequence ID" value="KAF1842561.1"/>
    <property type="molecule type" value="Genomic_DNA"/>
</dbReference>
<feature type="region of interest" description="Disordered" evidence="1">
    <location>
        <begin position="1"/>
        <end position="71"/>
    </location>
</feature>
<name>A0A9P4GBZ7_9PLEO</name>
<accession>A0A9P4GBZ7</accession>
<evidence type="ECO:0000256" key="1">
    <source>
        <dbReference type="SAM" id="MobiDB-lite"/>
    </source>
</evidence>
<feature type="compositionally biased region" description="Basic and acidic residues" evidence="1">
    <location>
        <begin position="575"/>
        <end position="590"/>
    </location>
</feature>
<feature type="compositionally biased region" description="Basic and acidic residues" evidence="1">
    <location>
        <begin position="235"/>
        <end position="245"/>
    </location>
</feature>
<organism evidence="2 3">
    <name type="scientific">Cucurbitaria berberidis CBS 394.84</name>
    <dbReference type="NCBI Taxonomy" id="1168544"/>
    <lineage>
        <taxon>Eukaryota</taxon>
        <taxon>Fungi</taxon>
        <taxon>Dikarya</taxon>
        <taxon>Ascomycota</taxon>
        <taxon>Pezizomycotina</taxon>
        <taxon>Dothideomycetes</taxon>
        <taxon>Pleosporomycetidae</taxon>
        <taxon>Pleosporales</taxon>
        <taxon>Pleosporineae</taxon>
        <taxon>Cucurbitariaceae</taxon>
        <taxon>Cucurbitaria</taxon>
    </lineage>
</organism>
<reference evidence="2" key="1">
    <citation type="submission" date="2020-01" db="EMBL/GenBank/DDBJ databases">
        <authorList>
            <consortium name="DOE Joint Genome Institute"/>
            <person name="Haridas S."/>
            <person name="Albert R."/>
            <person name="Binder M."/>
            <person name="Bloem J."/>
            <person name="Labutti K."/>
            <person name="Salamov A."/>
            <person name="Andreopoulos B."/>
            <person name="Baker S.E."/>
            <person name="Barry K."/>
            <person name="Bills G."/>
            <person name="Bluhm B.H."/>
            <person name="Cannon C."/>
            <person name="Castanera R."/>
            <person name="Culley D.E."/>
            <person name="Daum C."/>
            <person name="Ezra D."/>
            <person name="Gonzalez J.B."/>
            <person name="Henrissat B."/>
            <person name="Kuo A."/>
            <person name="Liang C."/>
            <person name="Lipzen A."/>
            <person name="Lutzoni F."/>
            <person name="Magnuson J."/>
            <person name="Mondo S."/>
            <person name="Nolan M."/>
            <person name="Ohm R."/>
            <person name="Pangilinan J."/>
            <person name="Park H.-J."/>
            <person name="Ramirez L."/>
            <person name="Alfaro M."/>
            <person name="Sun H."/>
            <person name="Tritt A."/>
            <person name="Yoshinaga Y."/>
            <person name="Zwiers L.-H."/>
            <person name="Turgeon B.G."/>
            <person name="Goodwin S.B."/>
            <person name="Spatafora J.W."/>
            <person name="Crous P.W."/>
            <person name="Grigoriev I.V."/>
        </authorList>
    </citation>
    <scope>NUCLEOTIDE SEQUENCE</scope>
    <source>
        <strain evidence="2">CBS 394.84</strain>
    </source>
</reference>
<dbReference type="RefSeq" id="XP_040785124.1">
    <property type="nucleotide sequence ID" value="XM_040934183.1"/>
</dbReference>